<dbReference type="GO" id="GO:0006749">
    <property type="term" value="P:glutathione metabolic process"/>
    <property type="evidence" value="ECO:0007669"/>
    <property type="project" value="TreeGrafter"/>
</dbReference>
<accession>Q97AI5</accession>
<evidence type="ECO:0000313" key="4">
    <source>
        <dbReference type="Proteomes" id="UP000001017"/>
    </source>
</evidence>
<dbReference type="PaxDb" id="273116-14325041"/>
<dbReference type="OrthoDB" id="8261at2157"/>
<evidence type="ECO:0000313" key="3">
    <source>
        <dbReference type="EMBL" id="BAB59967.1"/>
    </source>
</evidence>
<dbReference type="Pfam" id="PF02538">
    <property type="entry name" value="Hydantoinase_B"/>
    <property type="match status" value="1"/>
</dbReference>
<reference evidence="3 4" key="1">
    <citation type="journal article" date="1999" name="Proc. Jpn. Acad.">
        <title>Determination of the complete genomic DNA sequence of Thermoplasma volvanium GSS1.</title>
        <authorList>
            <person name="Kawashima T."/>
            <person name="Yamamoto Y."/>
            <person name="Aramaki H."/>
            <person name="Nunoshiba T."/>
            <person name="Kawamoto T."/>
            <person name="Watanabe K."/>
            <person name="Yamazaki M."/>
            <person name="Kanehori K."/>
            <person name="Amano N."/>
            <person name="Ohya Y."/>
            <person name="Makino K."/>
            <person name="Suzuki M."/>
        </authorList>
    </citation>
    <scope>NUCLEOTIDE SEQUENCE [LARGE SCALE GENOMIC DNA]</scope>
    <source>
        <strain evidence="4">ATCC 51530 / DSM 4299 / JCM 9571 / NBRC 15438 / GSS1</strain>
    </source>
</reference>
<dbReference type="GO" id="GO:0017168">
    <property type="term" value="F:5-oxoprolinase (ATP-hydrolyzing) activity"/>
    <property type="evidence" value="ECO:0007669"/>
    <property type="project" value="TreeGrafter"/>
</dbReference>
<dbReference type="KEGG" id="tvo:TVG0834091"/>
<dbReference type="eggNOG" id="arCOG01512">
    <property type="taxonomic scope" value="Archaea"/>
</dbReference>
<dbReference type="InterPro" id="IPR045079">
    <property type="entry name" value="Oxoprolinase-like"/>
</dbReference>
<sequence>MAESEIISKATQYVAEEMGAALKRSAISPNIRERMDHSCAVLDSDGRIVAQAEHIPVHLGSFRVGARNIMSWLQAHNLILEDGDMLITNDPYISGTHLNDVTLMAPVYYEGKLLAYVINKAHNVDVGGPVFGSLNPHAKNLFQEGLIIPPVRLLKKGILDPDVFSFIVNNFKDPDTANGDINAQIAANKRGISRVREIFERFGPEDTISSWNQLIKGSRDIAIFAISGWKKGKFYSEDYLETDYGTAVIKAALEVKNNGILVDFSGTSPQLEYPINAVPGVTFSATAFAIRSALDIDVPTNEGFYSMIDVRADQGSLLNPDRPHPVSGGNVETTQRIADVVLHALSDCIPGAIPSASSGTMFNIMLGGDRGNGTYWTYYETIGGGNGASRIRPGVSGVHSNMTNTLNTPIEVAEREYPLFFTSYTLRRGSGGKGLMKGGDGIIRSFRVLKPSTLSVIADRFKIPPYALMGGGTGKTGALFIVHSDGKRVKCPSKCIVELNENDEVIAMTPGGSGYGAPSKENKRRSRRAEEEV</sequence>
<evidence type="ECO:0000259" key="2">
    <source>
        <dbReference type="Pfam" id="PF02538"/>
    </source>
</evidence>
<dbReference type="RefSeq" id="WP_010917069.1">
    <property type="nucleotide sequence ID" value="NC_002689.2"/>
</dbReference>
<dbReference type="InterPro" id="IPR003692">
    <property type="entry name" value="Hydantoinase_B"/>
</dbReference>
<dbReference type="PANTHER" id="PTHR11365">
    <property type="entry name" value="5-OXOPROLINASE RELATED"/>
    <property type="match status" value="1"/>
</dbReference>
<dbReference type="PhylomeDB" id="Q97AI5"/>
<dbReference type="GeneID" id="1441917"/>
<dbReference type="PANTHER" id="PTHR11365:SF23">
    <property type="entry name" value="HYPOTHETICAL 5-OXOPROLINASE (EUROFUNG)-RELATED"/>
    <property type="match status" value="1"/>
</dbReference>
<protein>
    <submittedName>
        <fullName evidence="3">N-methylhydantoinase ATP-hydrolyzing</fullName>
    </submittedName>
</protein>
<proteinExistence type="predicted"/>
<dbReference type="HOGENOM" id="CLU_020413_0_0_2"/>
<dbReference type="Proteomes" id="UP000001017">
    <property type="component" value="Chromosome"/>
</dbReference>
<dbReference type="GO" id="GO:0005829">
    <property type="term" value="C:cytosol"/>
    <property type="evidence" value="ECO:0007669"/>
    <property type="project" value="TreeGrafter"/>
</dbReference>
<feature type="region of interest" description="Disordered" evidence="1">
    <location>
        <begin position="508"/>
        <end position="533"/>
    </location>
</feature>
<feature type="domain" description="Hydantoinase B/oxoprolinase" evidence="2">
    <location>
        <begin position="4"/>
        <end position="518"/>
    </location>
</feature>
<evidence type="ECO:0000256" key="1">
    <source>
        <dbReference type="SAM" id="MobiDB-lite"/>
    </source>
</evidence>
<dbReference type="AlphaFoldDB" id="Q97AI5"/>
<name>Q97AI5_THEVO</name>
<organism evidence="3 4">
    <name type="scientific">Thermoplasma volcanium (strain ATCC 51530 / DSM 4299 / JCM 9571 / NBRC 15438 / GSS1)</name>
    <dbReference type="NCBI Taxonomy" id="273116"/>
    <lineage>
        <taxon>Archaea</taxon>
        <taxon>Methanobacteriati</taxon>
        <taxon>Thermoplasmatota</taxon>
        <taxon>Thermoplasmata</taxon>
        <taxon>Thermoplasmatales</taxon>
        <taxon>Thermoplasmataceae</taxon>
        <taxon>Thermoplasma</taxon>
    </lineage>
</organism>
<keyword evidence="4" id="KW-1185">Reference proteome</keyword>
<gene>
    <name evidence="3" type="ORF">TVG0834091</name>
</gene>
<dbReference type="EMBL" id="BA000011">
    <property type="protein sequence ID" value="BAB59967.1"/>
    <property type="molecule type" value="Genomic_DNA"/>
</dbReference>
<reference evidence="3 4" key="2">
    <citation type="journal article" date="2000" name="Proc. Natl. Acad. Sci. U.S.A.">
        <title>Archaeal adaptation to higher temperatures revealed by genomic sequence of Thermoplasma volcanium.</title>
        <authorList>
            <person name="Kawashima T."/>
            <person name="Amano N."/>
            <person name="Koike H."/>
            <person name="Makino S."/>
            <person name="Higuchi S."/>
            <person name="Kawashima-Ohya Y."/>
            <person name="Watanabe K."/>
            <person name="Yamazaki M."/>
            <person name="Kanehori K."/>
            <person name="Kawamoto T."/>
            <person name="Nunoshiba T."/>
            <person name="Yamamoto Y."/>
            <person name="Aramaki H."/>
            <person name="Makino K."/>
            <person name="Suzuki M."/>
        </authorList>
    </citation>
    <scope>NUCLEOTIDE SEQUENCE [LARGE SCALE GENOMIC DNA]</scope>
    <source>
        <strain evidence="4">ATCC 51530 / DSM 4299 / JCM 9571 / NBRC 15438 / GSS1</strain>
    </source>
</reference>